<evidence type="ECO:0000313" key="1">
    <source>
        <dbReference type="EMBL" id="EKG18513.1"/>
    </source>
</evidence>
<dbReference type="InParanoid" id="K2RUR1"/>
<gene>
    <name evidence="1" type="ORF">MPH_04315</name>
</gene>
<name>K2RUR1_MACPH</name>
<protein>
    <submittedName>
        <fullName evidence="1">Uncharacterized protein</fullName>
    </submittedName>
</protein>
<dbReference type="VEuPathDB" id="FungiDB:MPH_04315"/>
<comment type="caution">
    <text evidence="1">The sequence shown here is derived from an EMBL/GenBank/DDBJ whole genome shotgun (WGS) entry which is preliminary data.</text>
</comment>
<dbReference type="Proteomes" id="UP000007129">
    <property type="component" value="Unassembled WGS sequence"/>
</dbReference>
<proteinExistence type="predicted"/>
<sequence>MSVDIQTYPQSSMDYCAFWPKHSTSKPENSEGTRASATPYTGSFICFTQHALKFRWPLNCNCSPSLKWPSTLSSIFPFVWVCGVLDRRFLLHSLRGLDPVGLTVAFAFAVIISPSIHNTQVQHPWETIQRIPSLQLRRLCRSVMAGPPHTSTGTF</sequence>
<evidence type="ECO:0000313" key="2">
    <source>
        <dbReference type="Proteomes" id="UP000007129"/>
    </source>
</evidence>
<dbReference type="AlphaFoldDB" id="K2RUR1"/>
<accession>K2RUR1</accession>
<dbReference type="HOGENOM" id="CLU_1695822_0_0_1"/>
<reference evidence="1 2" key="1">
    <citation type="journal article" date="2012" name="BMC Genomics">
        <title>Tools to kill: Genome of one of the most destructive plant pathogenic fungi Macrophomina phaseolina.</title>
        <authorList>
            <person name="Islam M.S."/>
            <person name="Haque M.S."/>
            <person name="Islam M.M."/>
            <person name="Emdad E.M."/>
            <person name="Halim A."/>
            <person name="Hossen Q.M.M."/>
            <person name="Hossain M.Z."/>
            <person name="Ahmed B."/>
            <person name="Rahim S."/>
            <person name="Rahman M.S."/>
            <person name="Alam M.M."/>
            <person name="Hou S."/>
            <person name="Wan X."/>
            <person name="Saito J.A."/>
            <person name="Alam M."/>
        </authorList>
    </citation>
    <scope>NUCLEOTIDE SEQUENCE [LARGE SCALE GENOMIC DNA]</scope>
    <source>
        <strain evidence="1 2">MS6</strain>
    </source>
</reference>
<dbReference type="EMBL" id="AHHD01000207">
    <property type="protein sequence ID" value="EKG18513.1"/>
    <property type="molecule type" value="Genomic_DNA"/>
</dbReference>
<organism evidence="1 2">
    <name type="scientific">Macrophomina phaseolina (strain MS6)</name>
    <name type="common">Charcoal rot fungus</name>
    <dbReference type="NCBI Taxonomy" id="1126212"/>
    <lineage>
        <taxon>Eukaryota</taxon>
        <taxon>Fungi</taxon>
        <taxon>Dikarya</taxon>
        <taxon>Ascomycota</taxon>
        <taxon>Pezizomycotina</taxon>
        <taxon>Dothideomycetes</taxon>
        <taxon>Dothideomycetes incertae sedis</taxon>
        <taxon>Botryosphaeriales</taxon>
        <taxon>Botryosphaeriaceae</taxon>
        <taxon>Macrophomina</taxon>
    </lineage>
</organism>